<dbReference type="AlphaFoldDB" id="A0A9N9VQ58"/>
<accession>A0A9N9VQ58</accession>
<name>A0A9N9VQ58_9HYPO</name>
<protein>
    <recommendedName>
        <fullName evidence="4">F-box domain-containing protein</fullName>
    </recommendedName>
</protein>
<feature type="compositionally biased region" description="Polar residues" evidence="1">
    <location>
        <begin position="1"/>
        <end position="11"/>
    </location>
</feature>
<organism evidence="2 3">
    <name type="scientific">Clonostachys rhizophaga</name>
    <dbReference type="NCBI Taxonomy" id="160324"/>
    <lineage>
        <taxon>Eukaryota</taxon>
        <taxon>Fungi</taxon>
        <taxon>Dikarya</taxon>
        <taxon>Ascomycota</taxon>
        <taxon>Pezizomycotina</taxon>
        <taxon>Sordariomycetes</taxon>
        <taxon>Hypocreomycetidae</taxon>
        <taxon>Hypocreales</taxon>
        <taxon>Bionectriaceae</taxon>
        <taxon>Clonostachys</taxon>
    </lineage>
</organism>
<evidence type="ECO:0000256" key="1">
    <source>
        <dbReference type="SAM" id="MobiDB-lite"/>
    </source>
</evidence>
<evidence type="ECO:0000313" key="2">
    <source>
        <dbReference type="EMBL" id="CAH0027517.1"/>
    </source>
</evidence>
<evidence type="ECO:0008006" key="4">
    <source>
        <dbReference type="Google" id="ProtNLM"/>
    </source>
</evidence>
<comment type="caution">
    <text evidence="2">The sequence shown here is derived from an EMBL/GenBank/DDBJ whole genome shotgun (WGS) entry which is preliminary data.</text>
</comment>
<dbReference type="OrthoDB" id="5133118at2759"/>
<gene>
    <name evidence="2" type="ORF">CRHIZ90672A_00001482</name>
</gene>
<dbReference type="EMBL" id="CABFNQ020000730">
    <property type="protein sequence ID" value="CAH0027517.1"/>
    <property type="molecule type" value="Genomic_DNA"/>
</dbReference>
<reference evidence="2" key="1">
    <citation type="submission" date="2021-10" db="EMBL/GenBank/DDBJ databases">
        <authorList>
            <person name="Piombo E."/>
        </authorList>
    </citation>
    <scope>NUCLEOTIDE SEQUENCE</scope>
</reference>
<evidence type="ECO:0000313" key="3">
    <source>
        <dbReference type="Proteomes" id="UP000696573"/>
    </source>
</evidence>
<keyword evidence="3" id="KW-1185">Reference proteome</keyword>
<proteinExistence type="predicted"/>
<dbReference type="Proteomes" id="UP000696573">
    <property type="component" value="Unassembled WGS sequence"/>
</dbReference>
<feature type="region of interest" description="Disordered" evidence="1">
    <location>
        <begin position="1"/>
        <end position="20"/>
    </location>
</feature>
<sequence>MGSEEGSTNGGPTMASREEHRRPSAFQLLAVELQHKIIPHLDPIGLVSLSQSCRYFSRLIDPKRKDFAERLLQVECSERYGGMTPLCYITKDGKFKPIWDLNDWEAHRWACTACVSLLPHTDFDNHYILGNAYRKPPFSSPAANPTTSWLPSLREKVRGRSTESPEQVEWGDNGLEFDDAENGFEVSDQGNKSSGHACIGYRRWRRKCNECRFQAGELGPKRSVDDSSGFPMYKGGTHNVPIQKSRGLYFESCFDRWFPDLSDVLSPFFRRPSSLTVPGRPAELDVTALRWTTYMIRCPCCTRWQEMRNFRFGSVKNNWFPYHQGDGVVASEAYNQASMAWNVSVRTQLDDLLCNRCFMNEHGAQALAVALLEWLQIPMLKYRQQLEQRLRTPTQELESFTKYDWDLKGMVAEQQEDVRRDHSGLLRYVDIRLFQRHHDQFREFWDRKRRSGSRNPFGNRPPPPPEQISRFRAMTLMFGCKLLPTLERNRRIYTWKELFNIFRSHWEFVIDCEEEFKWRPQLLVDWTMRRDDVSLV</sequence>